<proteinExistence type="predicted"/>
<dbReference type="AlphaFoldDB" id="A0A1X7VK30"/>
<accession>A0A1X7VK30</accession>
<dbReference type="InParanoid" id="A0A1X7VK30"/>
<dbReference type="EnsemblMetazoa" id="Aqu2.1.40289_001">
    <property type="protein sequence ID" value="Aqu2.1.40289_001"/>
    <property type="gene ID" value="Aqu2.1.40289"/>
</dbReference>
<sequence>MTAAVEVLYEVEAALKCQDGSSTEKEFSNGLTLEEVADEIVTSYVQPEHQTPVRQYK</sequence>
<organism evidence="1">
    <name type="scientific">Amphimedon queenslandica</name>
    <name type="common">Sponge</name>
    <dbReference type="NCBI Taxonomy" id="400682"/>
    <lineage>
        <taxon>Eukaryota</taxon>
        <taxon>Metazoa</taxon>
        <taxon>Porifera</taxon>
        <taxon>Demospongiae</taxon>
        <taxon>Heteroscleromorpha</taxon>
        <taxon>Haplosclerida</taxon>
        <taxon>Niphatidae</taxon>
        <taxon>Amphimedon</taxon>
    </lineage>
</organism>
<evidence type="ECO:0000313" key="1">
    <source>
        <dbReference type="EnsemblMetazoa" id="Aqu2.1.40289_001"/>
    </source>
</evidence>
<protein>
    <submittedName>
        <fullName evidence="1">Uncharacterized protein</fullName>
    </submittedName>
</protein>
<reference evidence="1" key="1">
    <citation type="submission" date="2017-05" db="UniProtKB">
        <authorList>
            <consortium name="EnsemblMetazoa"/>
        </authorList>
    </citation>
    <scope>IDENTIFICATION</scope>
</reference>
<name>A0A1X7VK30_AMPQE</name>